<sequence length="161" mass="17742">MKGGTVVESIERVIAGHPFFAGIDQALLTQIVDSASHVKFDAGTYIFKEDDQANAFYLICDGRVGLEIVAPGHKPIIVDTLEGGDTLGWSWLLSPFHWKFSAHAKTGVRAIALDAKSLRAKCDENRNLGYEVLNRLALIIERRLEATRFQLLDVYGGRVSA</sequence>
<dbReference type="SMART" id="SM00100">
    <property type="entry name" value="cNMP"/>
    <property type="match status" value="1"/>
</dbReference>
<gene>
    <name evidence="2" type="primary">hoxI</name>
    <name evidence="2" type="ORF">SBA1_80001</name>
</gene>
<reference evidence="3" key="1">
    <citation type="submission" date="2018-02" db="EMBL/GenBank/DDBJ databases">
        <authorList>
            <person name="Hausmann B."/>
        </authorList>
    </citation>
    <scope>NUCLEOTIDE SEQUENCE [LARGE SCALE GENOMIC DNA]</scope>
    <source>
        <strain evidence="3">Peat soil MAG SbA1</strain>
    </source>
</reference>
<evidence type="ECO:0000313" key="2">
    <source>
        <dbReference type="EMBL" id="SPF47877.1"/>
    </source>
</evidence>
<dbReference type="InterPro" id="IPR000595">
    <property type="entry name" value="cNMP-bd_dom"/>
</dbReference>
<accession>A0A2U3L7J0</accession>
<dbReference type="Gene3D" id="2.60.120.10">
    <property type="entry name" value="Jelly Rolls"/>
    <property type="match status" value="1"/>
</dbReference>
<dbReference type="OrthoDB" id="117885at2"/>
<protein>
    <submittedName>
        <fullName evidence="2">Crp/Fnr family transcriptional regulator</fullName>
    </submittedName>
</protein>
<dbReference type="Pfam" id="PF00027">
    <property type="entry name" value="cNMP_binding"/>
    <property type="match status" value="1"/>
</dbReference>
<organism evidence="2 3">
    <name type="scientific">Candidatus Sulfotelmatobacter kueseliae</name>
    <dbReference type="NCBI Taxonomy" id="2042962"/>
    <lineage>
        <taxon>Bacteria</taxon>
        <taxon>Pseudomonadati</taxon>
        <taxon>Acidobacteriota</taxon>
        <taxon>Terriglobia</taxon>
        <taxon>Terriglobales</taxon>
        <taxon>Candidatus Korobacteraceae</taxon>
        <taxon>Candidatus Sulfotelmatobacter</taxon>
    </lineage>
</organism>
<evidence type="ECO:0000313" key="3">
    <source>
        <dbReference type="Proteomes" id="UP000238701"/>
    </source>
</evidence>
<dbReference type="Proteomes" id="UP000238701">
    <property type="component" value="Unassembled WGS sequence"/>
</dbReference>
<dbReference type="PROSITE" id="PS50042">
    <property type="entry name" value="CNMP_BINDING_3"/>
    <property type="match status" value="1"/>
</dbReference>
<feature type="domain" description="Cyclic nucleotide-binding" evidence="1">
    <location>
        <begin position="19"/>
        <end position="119"/>
    </location>
</feature>
<dbReference type="CDD" id="cd00038">
    <property type="entry name" value="CAP_ED"/>
    <property type="match status" value="1"/>
</dbReference>
<evidence type="ECO:0000259" key="1">
    <source>
        <dbReference type="PROSITE" id="PS50042"/>
    </source>
</evidence>
<dbReference type="InterPro" id="IPR014710">
    <property type="entry name" value="RmlC-like_jellyroll"/>
</dbReference>
<proteinExistence type="predicted"/>
<dbReference type="InterPro" id="IPR018490">
    <property type="entry name" value="cNMP-bd_dom_sf"/>
</dbReference>
<dbReference type="SUPFAM" id="SSF51206">
    <property type="entry name" value="cAMP-binding domain-like"/>
    <property type="match status" value="1"/>
</dbReference>
<dbReference type="EMBL" id="OMOD01000177">
    <property type="protein sequence ID" value="SPF47877.1"/>
    <property type="molecule type" value="Genomic_DNA"/>
</dbReference>
<dbReference type="AlphaFoldDB" id="A0A2U3L7J0"/>
<name>A0A2U3L7J0_9BACT</name>